<name>A0A816B3S8_9BILA</name>
<dbReference type="SUPFAM" id="SSF48403">
    <property type="entry name" value="Ankyrin repeat"/>
    <property type="match status" value="1"/>
</dbReference>
<organism evidence="4 6">
    <name type="scientific">Didymodactylos carnosus</name>
    <dbReference type="NCBI Taxonomy" id="1234261"/>
    <lineage>
        <taxon>Eukaryota</taxon>
        <taxon>Metazoa</taxon>
        <taxon>Spiralia</taxon>
        <taxon>Gnathifera</taxon>
        <taxon>Rotifera</taxon>
        <taxon>Eurotatoria</taxon>
        <taxon>Bdelloidea</taxon>
        <taxon>Philodinida</taxon>
        <taxon>Philodinidae</taxon>
        <taxon>Didymodactylos</taxon>
    </lineage>
</organism>
<dbReference type="PANTHER" id="PTHR24171">
    <property type="entry name" value="ANKYRIN REPEAT DOMAIN-CONTAINING PROTEIN 39-RELATED"/>
    <property type="match status" value="1"/>
</dbReference>
<keyword evidence="6" id="KW-1185">Reference proteome</keyword>
<dbReference type="InterPro" id="IPR036770">
    <property type="entry name" value="Ankyrin_rpt-contain_sf"/>
</dbReference>
<dbReference type="Pfam" id="PF12796">
    <property type="entry name" value="Ank_2"/>
    <property type="match status" value="1"/>
</dbReference>
<evidence type="ECO:0000256" key="1">
    <source>
        <dbReference type="ARBA" id="ARBA00022737"/>
    </source>
</evidence>
<dbReference type="GO" id="GO:0004842">
    <property type="term" value="F:ubiquitin-protein transferase activity"/>
    <property type="evidence" value="ECO:0007669"/>
    <property type="project" value="TreeGrafter"/>
</dbReference>
<comment type="caution">
    <text evidence="4">The sequence shown here is derived from an EMBL/GenBank/DDBJ whole genome shotgun (WGS) entry which is preliminary data.</text>
</comment>
<dbReference type="OrthoDB" id="10057496at2759"/>
<evidence type="ECO:0000256" key="2">
    <source>
        <dbReference type="ARBA" id="ARBA00023043"/>
    </source>
</evidence>
<dbReference type="SUPFAM" id="SSF56399">
    <property type="entry name" value="ADP-ribosylation"/>
    <property type="match status" value="1"/>
</dbReference>
<dbReference type="Proteomes" id="UP000663829">
    <property type="component" value="Unassembled WGS sequence"/>
</dbReference>
<dbReference type="PROSITE" id="PS50088">
    <property type="entry name" value="ANK_REPEAT"/>
    <property type="match status" value="1"/>
</dbReference>
<dbReference type="EMBL" id="CAJOBC010103247">
    <property type="protein sequence ID" value="CAF4484601.1"/>
    <property type="molecule type" value="Genomic_DNA"/>
</dbReference>
<dbReference type="InterPro" id="IPR002110">
    <property type="entry name" value="Ankyrin_rpt"/>
</dbReference>
<protein>
    <submittedName>
        <fullName evidence="4">Uncharacterized protein</fullName>
    </submittedName>
</protein>
<dbReference type="Gene3D" id="1.25.40.20">
    <property type="entry name" value="Ankyrin repeat-containing domain"/>
    <property type="match status" value="1"/>
</dbReference>
<dbReference type="SMART" id="SM00248">
    <property type="entry name" value="ANK"/>
    <property type="match status" value="2"/>
</dbReference>
<accession>A0A816B3S8</accession>
<dbReference type="EMBL" id="CAJNOQ010036691">
    <property type="protein sequence ID" value="CAF1605201.1"/>
    <property type="molecule type" value="Genomic_DNA"/>
</dbReference>
<evidence type="ECO:0000256" key="3">
    <source>
        <dbReference type="PROSITE-ProRule" id="PRU00023"/>
    </source>
</evidence>
<dbReference type="GO" id="GO:0031436">
    <property type="term" value="C:BRCA1-BARD1 complex"/>
    <property type="evidence" value="ECO:0007669"/>
    <property type="project" value="TreeGrafter"/>
</dbReference>
<dbReference type="AlphaFoldDB" id="A0A816B3S8"/>
<gene>
    <name evidence="4" type="ORF">GPM918_LOCUS42706</name>
    <name evidence="5" type="ORF">SRO942_LOCUS44010</name>
</gene>
<keyword evidence="2 3" id="KW-0040">ANK repeat</keyword>
<evidence type="ECO:0000313" key="6">
    <source>
        <dbReference type="Proteomes" id="UP000663829"/>
    </source>
</evidence>
<dbReference type="Proteomes" id="UP000681722">
    <property type="component" value="Unassembled WGS sequence"/>
</dbReference>
<evidence type="ECO:0000313" key="5">
    <source>
        <dbReference type="EMBL" id="CAF4484601.1"/>
    </source>
</evidence>
<reference evidence="4" key="1">
    <citation type="submission" date="2021-02" db="EMBL/GenBank/DDBJ databases">
        <authorList>
            <person name="Nowell W R."/>
        </authorList>
    </citation>
    <scope>NUCLEOTIDE SEQUENCE</scope>
</reference>
<evidence type="ECO:0000313" key="4">
    <source>
        <dbReference type="EMBL" id="CAF1605201.1"/>
    </source>
</evidence>
<dbReference type="Gene3D" id="3.90.176.10">
    <property type="entry name" value="Toxin ADP-ribosyltransferase, Chain A, domain 1"/>
    <property type="match status" value="1"/>
</dbReference>
<sequence length="444" mass="51406">MGIIVSKEEHIRKHPVKGDADAFYFACRTGDLDYVRRILPTMTWQQLNQIQHNGSTYLHVASYTGRTEIVRLLLQHGCLRSKLNSYGLTPYDEALTEDVKALFHRPRDERGVCRFIDDGINETFQLTSTPVASKDSQTTIITLNEDNEETPELDGSDDFIRNEWIESFNNFDKHSALVLSTTLRSNLFHRLFGLKRLALHTLMDYVISMSLTERDLENEDIQYLLQKYKTSRKITWLLSLYTHQSSFYSALRDDSKCSAFTMLLYRNLSQLRPRFYKGQTYRGMRLTKKELSAYWSLSKHRGFALMNKVFQSSSKCQNVAEGFFNPPDVPSDSDERIYMVLIQYDFLETCKSAIDLAPTKDTNLSEYGYEAEVIILPYTLFEICEMKYDETTKTAKICLKHIVPGGIFAGFRSAIKEFTTMSPEDIHQTFRRIEAMILAHRASK</sequence>
<dbReference type="GO" id="GO:0070531">
    <property type="term" value="C:BRCA1-A complex"/>
    <property type="evidence" value="ECO:0007669"/>
    <property type="project" value="TreeGrafter"/>
</dbReference>
<keyword evidence="1" id="KW-0677">Repeat</keyword>
<feature type="repeat" description="ANK" evidence="3">
    <location>
        <begin position="53"/>
        <end position="77"/>
    </location>
</feature>
<dbReference type="GO" id="GO:0085020">
    <property type="term" value="P:protein K6-linked ubiquitination"/>
    <property type="evidence" value="ECO:0007669"/>
    <property type="project" value="TreeGrafter"/>
</dbReference>
<dbReference type="PANTHER" id="PTHR24171:SF8">
    <property type="entry name" value="BRCA1-ASSOCIATED RING DOMAIN PROTEIN 1"/>
    <property type="match status" value="1"/>
</dbReference>
<proteinExistence type="predicted"/>
<dbReference type="PROSITE" id="PS50297">
    <property type="entry name" value="ANK_REP_REGION"/>
    <property type="match status" value="1"/>
</dbReference>